<evidence type="ECO:0000259" key="7">
    <source>
        <dbReference type="Pfam" id="PF14322"/>
    </source>
</evidence>
<comment type="subcellular location">
    <subcellularLocation>
        <location evidence="1">Cell outer membrane</location>
    </subcellularLocation>
</comment>
<accession>A0A363NT86</accession>
<dbReference type="InterPro" id="IPR011990">
    <property type="entry name" value="TPR-like_helical_dom_sf"/>
</dbReference>
<organism evidence="8 9">
    <name type="scientific">Sphingobacterium athyrii</name>
    <dbReference type="NCBI Taxonomy" id="2152717"/>
    <lineage>
        <taxon>Bacteria</taxon>
        <taxon>Pseudomonadati</taxon>
        <taxon>Bacteroidota</taxon>
        <taxon>Sphingobacteriia</taxon>
        <taxon>Sphingobacteriales</taxon>
        <taxon>Sphingobacteriaceae</taxon>
        <taxon>Sphingobacterium</taxon>
    </lineage>
</organism>
<dbReference type="GO" id="GO:0009279">
    <property type="term" value="C:cell outer membrane"/>
    <property type="evidence" value="ECO:0007669"/>
    <property type="project" value="UniProtKB-SubCell"/>
</dbReference>
<dbReference type="Proteomes" id="UP000250831">
    <property type="component" value="Unassembled WGS sequence"/>
</dbReference>
<proteinExistence type="inferred from homology"/>
<protein>
    <submittedName>
        <fullName evidence="8">RagB/SusD family nutrient uptake outer membrane protein</fullName>
    </submittedName>
</protein>
<dbReference type="OrthoDB" id="618454at2"/>
<dbReference type="AlphaFoldDB" id="A0A363NT86"/>
<keyword evidence="4" id="KW-0472">Membrane</keyword>
<keyword evidence="5" id="KW-0998">Cell outer membrane</keyword>
<evidence type="ECO:0000256" key="2">
    <source>
        <dbReference type="ARBA" id="ARBA00006275"/>
    </source>
</evidence>
<keyword evidence="3" id="KW-0732">Signal</keyword>
<comment type="caution">
    <text evidence="8">The sequence shown here is derived from an EMBL/GenBank/DDBJ whole genome shotgun (WGS) entry which is preliminary data.</text>
</comment>
<dbReference type="RefSeq" id="WP_108633896.1">
    <property type="nucleotide sequence ID" value="NZ_QCXX01000003.1"/>
</dbReference>
<evidence type="ECO:0000256" key="4">
    <source>
        <dbReference type="ARBA" id="ARBA00023136"/>
    </source>
</evidence>
<dbReference type="InterPro" id="IPR033985">
    <property type="entry name" value="SusD-like_N"/>
</dbReference>
<evidence type="ECO:0000313" key="9">
    <source>
        <dbReference type="Proteomes" id="UP000250831"/>
    </source>
</evidence>
<evidence type="ECO:0000256" key="3">
    <source>
        <dbReference type="ARBA" id="ARBA00022729"/>
    </source>
</evidence>
<evidence type="ECO:0000256" key="5">
    <source>
        <dbReference type="ARBA" id="ARBA00023237"/>
    </source>
</evidence>
<feature type="domain" description="RagB/SusD" evidence="6">
    <location>
        <begin position="330"/>
        <end position="522"/>
    </location>
</feature>
<reference evidence="8 9" key="1">
    <citation type="submission" date="2018-04" db="EMBL/GenBank/DDBJ databases">
        <title>Sphingobacterium sp. M46 Genome.</title>
        <authorList>
            <person name="Cheng J."/>
            <person name="Li Y."/>
        </authorList>
    </citation>
    <scope>NUCLEOTIDE SEQUENCE [LARGE SCALE GENOMIC DNA]</scope>
    <source>
        <strain evidence="8 9">M46</strain>
    </source>
</reference>
<evidence type="ECO:0000256" key="1">
    <source>
        <dbReference type="ARBA" id="ARBA00004442"/>
    </source>
</evidence>
<dbReference type="SUPFAM" id="SSF48452">
    <property type="entry name" value="TPR-like"/>
    <property type="match status" value="1"/>
</dbReference>
<feature type="domain" description="SusD-like N-terminal" evidence="7">
    <location>
        <begin position="66"/>
        <end position="215"/>
    </location>
</feature>
<name>A0A363NT86_9SPHI</name>
<dbReference type="Pfam" id="PF07980">
    <property type="entry name" value="SusD_RagB"/>
    <property type="match status" value="1"/>
</dbReference>
<dbReference type="EMBL" id="QCXX01000003">
    <property type="protein sequence ID" value="PUV23967.1"/>
    <property type="molecule type" value="Genomic_DNA"/>
</dbReference>
<evidence type="ECO:0000313" key="8">
    <source>
        <dbReference type="EMBL" id="PUV23967.1"/>
    </source>
</evidence>
<gene>
    <name evidence="8" type="ORF">DCO56_11345</name>
</gene>
<comment type="similarity">
    <text evidence="2">Belongs to the SusD family.</text>
</comment>
<evidence type="ECO:0000259" key="6">
    <source>
        <dbReference type="Pfam" id="PF07980"/>
    </source>
</evidence>
<sequence>MKKLFLIASLMATVVLHSCNKSFLEREPEGAYVDATFYTSAEALKAATAPLYNRAWFDYNKRPAVAIGSLRANDGYNPYMNPSYTLFTVTSLDDGLSDSWKSFYGVVTMSNAIIDAVKNKAINVTEIQKNVAIAEARLMRGIAYFYLLRTWGPVILIENNDAVIKDPMQPRHREEDIFRFIIDDLSFAVQNLPDKADKGRATSWGAKGMLAKVYLSRAGWKTGGTRNEADLAKAKEYAQDVCVNSGLELYPKYEDLFKYKHNNNPESLIAMQWVPLGDWGVCNTLLADLAFSSDVTGGVNVWGGGLNGTIDMLKQYERADTLRRNATYFTQHSLYPYIAIDKGGYSYPNAGASIKKGVIGGPNDDNDGFVQSMSSPLNTYILRLADVYLTYAEASLGNNTTLSGGEALSYFNKVRDRAKIGRKTSITLDDIIKERRIEFAMEYTNWYDMVSWYCYKPEKMLKYFNDQQRGWSTASITKDEDGNLIFEDPTAPAVPVVVTANNIFFPYPENDLIQNPRLKEEPQAYPFNNQ</sequence>
<dbReference type="Gene3D" id="1.25.40.390">
    <property type="match status" value="1"/>
</dbReference>
<keyword evidence="9" id="KW-1185">Reference proteome</keyword>
<dbReference type="Pfam" id="PF14322">
    <property type="entry name" value="SusD-like_3"/>
    <property type="match status" value="1"/>
</dbReference>
<dbReference type="InterPro" id="IPR012944">
    <property type="entry name" value="SusD_RagB_dom"/>
</dbReference>